<dbReference type="CDD" id="cd03191">
    <property type="entry name" value="GST_C_Zeta"/>
    <property type="match status" value="1"/>
</dbReference>
<dbReference type="AlphaFoldDB" id="A0A2J6PR94"/>
<feature type="domain" description="GST N-terminal" evidence="2">
    <location>
        <begin position="8"/>
        <end position="96"/>
    </location>
</feature>
<dbReference type="GO" id="GO:0016034">
    <property type="term" value="F:maleylacetoacetate isomerase activity"/>
    <property type="evidence" value="ECO:0007669"/>
    <property type="project" value="TreeGrafter"/>
</dbReference>
<dbReference type="InterPro" id="IPR034330">
    <property type="entry name" value="GST_Zeta_C"/>
</dbReference>
<dbReference type="EMBL" id="KZ613505">
    <property type="protein sequence ID" value="PMD16511.1"/>
    <property type="molecule type" value="Genomic_DNA"/>
</dbReference>
<proteinExistence type="inferred from homology"/>
<dbReference type="GO" id="GO:0006749">
    <property type="term" value="P:glutathione metabolic process"/>
    <property type="evidence" value="ECO:0007669"/>
    <property type="project" value="TreeGrafter"/>
</dbReference>
<name>A0A2J6PR94_9HELO</name>
<dbReference type="PANTHER" id="PTHR42673">
    <property type="entry name" value="MALEYLACETOACETATE ISOMERASE"/>
    <property type="match status" value="1"/>
</dbReference>
<dbReference type="InterPro" id="IPR005955">
    <property type="entry name" value="GST_Zeta"/>
</dbReference>
<evidence type="ECO:0000256" key="1">
    <source>
        <dbReference type="ARBA" id="ARBA00010007"/>
    </source>
</evidence>
<comment type="similarity">
    <text evidence="1">Belongs to the GST superfamily. Zeta family.</text>
</comment>
<dbReference type="Proteomes" id="UP000235672">
    <property type="component" value="Unassembled WGS sequence"/>
</dbReference>
<evidence type="ECO:0000313" key="4">
    <source>
        <dbReference type="EMBL" id="PMD16511.1"/>
    </source>
</evidence>
<dbReference type="Pfam" id="PF00043">
    <property type="entry name" value="GST_C"/>
    <property type="match status" value="1"/>
</dbReference>
<sequence length="232" mass="25987">MISSRAKQTLHLHTYFRSSCSARVRTAAHYKNIPLTYSYIHLLKSDQTTPEYTLTNPSASVPTLTLTSSSSSSPPIVIRQSIPILEFLEEYFPNTPRLLPEDPVERARVRELVNIIASDLQPVTNLRILKAVKKLGGETAPTEWAMKWMGRGLEAFDKVAEGYAGKYSVGDEVSMADVVLAPAVEGALRYGVDLDGFKTVKRVYENVRGLEAFKKGDWRHQPDTPEEFKVDD</sequence>
<keyword evidence="5" id="KW-1185">Reference proteome</keyword>
<dbReference type="Pfam" id="PF13409">
    <property type="entry name" value="GST_N_2"/>
    <property type="match status" value="1"/>
</dbReference>
<protein>
    <submittedName>
        <fullName evidence="4">Maleylacetoacetate isomerase maia</fullName>
    </submittedName>
</protein>
<dbReference type="PROSITE" id="PS50405">
    <property type="entry name" value="GST_CTER"/>
    <property type="match status" value="1"/>
</dbReference>
<dbReference type="GO" id="GO:0006559">
    <property type="term" value="P:L-phenylalanine catabolic process"/>
    <property type="evidence" value="ECO:0007669"/>
    <property type="project" value="TreeGrafter"/>
</dbReference>
<dbReference type="OrthoDB" id="202840at2759"/>
<accession>A0A2J6PR94</accession>
<dbReference type="SUPFAM" id="SSF52833">
    <property type="entry name" value="Thioredoxin-like"/>
    <property type="match status" value="1"/>
</dbReference>
<evidence type="ECO:0000313" key="5">
    <source>
        <dbReference type="Proteomes" id="UP000235672"/>
    </source>
</evidence>
<evidence type="ECO:0000259" key="3">
    <source>
        <dbReference type="PROSITE" id="PS50405"/>
    </source>
</evidence>
<dbReference type="Gene3D" id="1.20.1050.10">
    <property type="match status" value="1"/>
</dbReference>
<dbReference type="InterPro" id="IPR004045">
    <property type="entry name" value="Glutathione_S-Trfase_N"/>
</dbReference>
<dbReference type="PANTHER" id="PTHR42673:SF4">
    <property type="entry name" value="MALEYLACETOACETATE ISOMERASE"/>
    <property type="match status" value="1"/>
</dbReference>
<dbReference type="InterPro" id="IPR036249">
    <property type="entry name" value="Thioredoxin-like_sf"/>
</dbReference>
<dbReference type="GO" id="GO:0005739">
    <property type="term" value="C:mitochondrion"/>
    <property type="evidence" value="ECO:0007669"/>
    <property type="project" value="TreeGrafter"/>
</dbReference>
<reference evidence="4 5" key="1">
    <citation type="submission" date="2016-05" db="EMBL/GenBank/DDBJ databases">
        <title>A degradative enzymes factory behind the ericoid mycorrhizal symbiosis.</title>
        <authorList>
            <consortium name="DOE Joint Genome Institute"/>
            <person name="Martino E."/>
            <person name="Morin E."/>
            <person name="Grelet G."/>
            <person name="Kuo A."/>
            <person name="Kohler A."/>
            <person name="Daghino S."/>
            <person name="Barry K."/>
            <person name="Choi C."/>
            <person name="Cichocki N."/>
            <person name="Clum A."/>
            <person name="Copeland A."/>
            <person name="Hainaut M."/>
            <person name="Haridas S."/>
            <person name="Labutti K."/>
            <person name="Lindquist E."/>
            <person name="Lipzen A."/>
            <person name="Khouja H.-R."/>
            <person name="Murat C."/>
            <person name="Ohm R."/>
            <person name="Olson A."/>
            <person name="Spatafora J."/>
            <person name="Veneault-Fourrey C."/>
            <person name="Henrissat B."/>
            <person name="Grigoriev I."/>
            <person name="Martin F."/>
            <person name="Perotto S."/>
        </authorList>
    </citation>
    <scope>NUCLEOTIDE SEQUENCE [LARGE SCALE GENOMIC DNA]</scope>
    <source>
        <strain evidence="4 5">UAMH 7357</strain>
    </source>
</reference>
<dbReference type="InterPro" id="IPR004046">
    <property type="entry name" value="GST_C"/>
</dbReference>
<dbReference type="SUPFAM" id="SSF47616">
    <property type="entry name" value="GST C-terminal domain-like"/>
    <property type="match status" value="1"/>
</dbReference>
<dbReference type="GO" id="GO:0004364">
    <property type="term" value="F:glutathione transferase activity"/>
    <property type="evidence" value="ECO:0007669"/>
    <property type="project" value="TreeGrafter"/>
</dbReference>
<dbReference type="InterPro" id="IPR010987">
    <property type="entry name" value="Glutathione-S-Trfase_C-like"/>
</dbReference>
<dbReference type="NCBIfam" id="TIGR01262">
    <property type="entry name" value="maiA"/>
    <property type="match status" value="1"/>
</dbReference>
<evidence type="ECO:0000259" key="2">
    <source>
        <dbReference type="PROSITE" id="PS50404"/>
    </source>
</evidence>
<dbReference type="Gene3D" id="3.40.30.10">
    <property type="entry name" value="Glutaredoxin"/>
    <property type="match status" value="1"/>
</dbReference>
<keyword evidence="4" id="KW-0413">Isomerase</keyword>
<dbReference type="PROSITE" id="PS50404">
    <property type="entry name" value="GST_NTER"/>
    <property type="match status" value="1"/>
</dbReference>
<dbReference type="FunFam" id="1.20.1050.10:FF:000010">
    <property type="entry name" value="Maleylacetoacetate isomerase isoform 1"/>
    <property type="match status" value="1"/>
</dbReference>
<dbReference type="InterPro" id="IPR036282">
    <property type="entry name" value="Glutathione-S-Trfase_C_sf"/>
</dbReference>
<gene>
    <name evidence="4" type="ORF">NA56DRAFT_633180</name>
</gene>
<dbReference type="SFLD" id="SFLDG00358">
    <property type="entry name" value="Main_(cytGST)"/>
    <property type="match status" value="1"/>
</dbReference>
<feature type="domain" description="GST C-terminal" evidence="3">
    <location>
        <begin position="102"/>
        <end position="226"/>
    </location>
</feature>
<dbReference type="SFLD" id="SFLDS00019">
    <property type="entry name" value="Glutathione_Transferase_(cytos"/>
    <property type="match status" value="1"/>
</dbReference>
<organism evidence="4 5">
    <name type="scientific">Hyaloscypha hepaticicola</name>
    <dbReference type="NCBI Taxonomy" id="2082293"/>
    <lineage>
        <taxon>Eukaryota</taxon>
        <taxon>Fungi</taxon>
        <taxon>Dikarya</taxon>
        <taxon>Ascomycota</taxon>
        <taxon>Pezizomycotina</taxon>
        <taxon>Leotiomycetes</taxon>
        <taxon>Helotiales</taxon>
        <taxon>Hyaloscyphaceae</taxon>
        <taxon>Hyaloscypha</taxon>
    </lineage>
</organism>
<dbReference type="STRING" id="1745343.A0A2J6PR94"/>
<dbReference type="InterPro" id="IPR040079">
    <property type="entry name" value="Glutathione_S-Trfase"/>
</dbReference>